<gene>
    <name evidence="3" type="ORF">BF_0359</name>
</gene>
<dbReference type="Gene3D" id="3.40.50.300">
    <property type="entry name" value="P-loop containing nucleotide triphosphate hydrolases"/>
    <property type="match status" value="1"/>
</dbReference>
<dbReference type="EMBL" id="KY630187">
    <property type="protein sequence ID" value="AQW88884.1"/>
    <property type="molecule type" value="Genomic_DNA"/>
</dbReference>
<feature type="domain" description="Cytidyltransferase-like" evidence="1">
    <location>
        <begin position="5"/>
        <end position="69"/>
    </location>
</feature>
<reference evidence="3" key="1">
    <citation type="submission" date="2017-02" db="EMBL/GenBank/DDBJ databases">
        <title>Genome sequence of Serratia marcescens phage BF.</title>
        <authorList>
            <person name="Casey E."/>
            <person name="Fitzgerald B."/>
            <person name="Mahony J."/>
            <person name="Lugli G."/>
            <person name="Ventura M."/>
            <person name="van Sinderen D."/>
        </authorList>
    </citation>
    <scope>NUCLEOTIDE SEQUENCE [LARGE SCALE GENOMIC DNA]</scope>
</reference>
<evidence type="ECO:0000313" key="3">
    <source>
        <dbReference type="EMBL" id="AQW88884.1"/>
    </source>
</evidence>
<dbReference type="InterPro" id="IPR038727">
    <property type="entry name" value="NadR/Ttd14_AAA_dom"/>
</dbReference>
<dbReference type="PANTHER" id="PTHR37512">
    <property type="entry name" value="TRIFUNCTIONAL NAD BIOSYNTHESIS/REGULATOR PROTEIN NADR"/>
    <property type="match status" value="1"/>
</dbReference>
<dbReference type="InterPro" id="IPR052735">
    <property type="entry name" value="NAD_biosynth-regulator"/>
</dbReference>
<evidence type="ECO:0000313" key="4">
    <source>
        <dbReference type="Proteomes" id="UP000221837"/>
    </source>
</evidence>
<dbReference type="OrthoDB" id="5163at10239"/>
<dbReference type="NCBIfam" id="NF005988">
    <property type="entry name" value="PRK08099.1"/>
    <property type="match status" value="1"/>
</dbReference>
<proteinExistence type="predicted"/>
<dbReference type="Proteomes" id="UP000221837">
    <property type="component" value="Genome"/>
</dbReference>
<dbReference type="GO" id="GO:0016779">
    <property type="term" value="F:nucleotidyltransferase activity"/>
    <property type="evidence" value="ECO:0007669"/>
    <property type="project" value="UniProtKB-KW"/>
</dbReference>
<accession>A0A1S6UB31</accession>
<dbReference type="Gene3D" id="3.40.50.620">
    <property type="entry name" value="HUPs"/>
    <property type="match status" value="1"/>
</dbReference>
<feature type="domain" description="NadR/Ttd14 AAA" evidence="2">
    <location>
        <begin position="171"/>
        <end position="330"/>
    </location>
</feature>
<evidence type="ECO:0000259" key="2">
    <source>
        <dbReference type="Pfam" id="PF13521"/>
    </source>
</evidence>
<organism evidence="3 4">
    <name type="scientific">Serratia phage BF</name>
    <dbReference type="NCBI Taxonomy" id="1962671"/>
    <lineage>
        <taxon>Viruses</taxon>
        <taxon>Duplodnaviria</taxon>
        <taxon>Heunggongvirae</taxon>
        <taxon>Uroviricota</taxon>
        <taxon>Caudoviricetes</taxon>
        <taxon>Eneladusvirus</taxon>
        <taxon>Eneladusvirus BF</taxon>
    </lineage>
</organism>
<dbReference type="InterPro" id="IPR004821">
    <property type="entry name" value="Cyt_trans-like"/>
</dbReference>
<dbReference type="InterPro" id="IPR014729">
    <property type="entry name" value="Rossmann-like_a/b/a_fold"/>
</dbReference>
<keyword evidence="3" id="KW-0548">Nucleotidyltransferase</keyword>
<dbReference type="PANTHER" id="PTHR37512:SF1">
    <property type="entry name" value="NADR_TTD14 AAA DOMAIN-CONTAINING PROTEIN"/>
    <property type="match status" value="1"/>
</dbReference>
<keyword evidence="4" id="KW-1185">Reference proteome</keyword>
<sequence length="352" mass="40711">MINGLFFGKFAPLTVGHISAIVQAATKVDELYVVLCWDDKFQSTLTPELKKVMTLRNRQMWLKDTFKHMSHVHITYVDESPIQSYPDGAKDFTDLVRNELFSTFNCTVLDKVFSSETEYNDYFSQNWPECEHVLIDPPRDFVDISATRVRSNPYLYWDLLAPAAHQHFVKKVCIIGVESTGKSTLTINLANHFSTQYVEEVGRTICENEYHWAENMMNIEDYVYVAMEHKVKEHKYAKTANKVLFSDTNNLITLFSAECMGKTSALLSQMANAEDYDLVIMLDIDVPWVYDPLRLNNTPERRQETFDHLKFLCRAHGVKYHTVSGDFDNRYKTAVNLVQQLLEGSLNECTDY</sequence>
<dbReference type="NCBIfam" id="TIGR00125">
    <property type="entry name" value="cyt_tran_rel"/>
    <property type="match status" value="1"/>
</dbReference>
<dbReference type="Pfam" id="PF01467">
    <property type="entry name" value="CTP_transf_like"/>
    <property type="match status" value="1"/>
</dbReference>
<keyword evidence="3" id="KW-0808">Transferase</keyword>
<dbReference type="InterPro" id="IPR027417">
    <property type="entry name" value="P-loop_NTPase"/>
</dbReference>
<evidence type="ECO:0000259" key="1">
    <source>
        <dbReference type="Pfam" id="PF01467"/>
    </source>
</evidence>
<protein>
    <submittedName>
        <fullName evidence="3">Nicotinamide-nucleotide adenylyltransferase</fullName>
    </submittedName>
</protein>
<dbReference type="Pfam" id="PF13521">
    <property type="entry name" value="AAA_28"/>
    <property type="match status" value="1"/>
</dbReference>
<dbReference type="SUPFAM" id="SSF52374">
    <property type="entry name" value="Nucleotidylyl transferase"/>
    <property type="match status" value="1"/>
</dbReference>
<dbReference type="SUPFAM" id="SSF52540">
    <property type="entry name" value="P-loop containing nucleoside triphosphate hydrolases"/>
    <property type="match status" value="1"/>
</dbReference>
<name>A0A1S6UB31_9CAUD</name>